<dbReference type="EMBL" id="CP030118">
    <property type="protein sequence ID" value="QDL12180.1"/>
    <property type="molecule type" value="Genomic_DNA"/>
</dbReference>
<dbReference type="InterPro" id="IPR005467">
    <property type="entry name" value="His_kinase_dom"/>
</dbReference>
<keyword evidence="5" id="KW-0902">Two-component regulatory system</keyword>
<evidence type="ECO:0000259" key="7">
    <source>
        <dbReference type="PROSITE" id="PS50109"/>
    </source>
</evidence>
<dbReference type="PANTHER" id="PTHR43547">
    <property type="entry name" value="TWO-COMPONENT HISTIDINE KINASE"/>
    <property type="match status" value="1"/>
</dbReference>
<gene>
    <name evidence="8" type="ORF">DP114_10140</name>
</gene>
<dbReference type="CDD" id="cd00082">
    <property type="entry name" value="HisKA"/>
    <property type="match status" value="1"/>
</dbReference>
<comment type="catalytic activity">
    <reaction evidence="1">
        <text>ATP + protein L-histidine = ADP + protein N-phospho-L-histidine.</text>
        <dbReference type="EC" id="2.7.13.3"/>
    </reaction>
</comment>
<dbReference type="KEGG" id="bsen:DP114_10140"/>
<keyword evidence="9" id="KW-1185">Reference proteome</keyword>
<dbReference type="Gene3D" id="1.10.287.130">
    <property type="match status" value="1"/>
</dbReference>
<dbReference type="Proteomes" id="UP000503129">
    <property type="component" value="Chromosome"/>
</dbReference>
<feature type="domain" description="Histidine kinase" evidence="7">
    <location>
        <begin position="148"/>
        <end position="333"/>
    </location>
</feature>
<dbReference type="EC" id="2.7.13.3" evidence="2"/>
<dbReference type="PANTHER" id="PTHR43547:SF2">
    <property type="entry name" value="HYBRID SIGNAL TRANSDUCTION HISTIDINE KINASE C"/>
    <property type="match status" value="1"/>
</dbReference>
<dbReference type="SUPFAM" id="SSF47384">
    <property type="entry name" value="Homodimeric domain of signal transducing histidine kinase"/>
    <property type="match status" value="1"/>
</dbReference>
<keyword evidence="4 8" id="KW-0808">Transferase</keyword>
<dbReference type="Pfam" id="PF00512">
    <property type="entry name" value="HisKA"/>
    <property type="match status" value="1"/>
</dbReference>
<dbReference type="Gene3D" id="3.30.565.10">
    <property type="entry name" value="Histidine kinase-like ATPase, C-terminal domain"/>
    <property type="match status" value="1"/>
</dbReference>
<keyword evidence="6" id="KW-0472">Membrane</keyword>
<evidence type="ECO:0000256" key="4">
    <source>
        <dbReference type="ARBA" id="ARBA00022777"/>
    </source>
</evidence>
<keyword evidence="4 8" id="KW-0418">Kinase</keyword>
<evidence type="ECO:0000256" key="6">
    <source>
        <dbReference type="SAM" id="Phobius"/>
    </source>
</evidence>
<dbReference type="PROSITE" id="PS50109">
    <property type="entry name" value="HIS_KIN"/>
    <property type="match status" value="1"/>
</dbReference>
<dbReference type="InterPro" id="IPR036097">
    <property type="entry name" value="HisK_dim/P_sf"/>
</dbReference>
<organism evidence="8 9">
    <name type="scientific">Brasilonema sennae CENA114</name>
    <dbReference type="NCBI Taxonomy" id="415709"/>
    <lineage>
        <taxon>Bacteria</taxon>
        <taxon>Bacillati</taxon>
        <taxon>Cyanobacteriota</taxon>
        <taxon>Cyanophyceae</taxon>
        <taxon>Nostocales</taxon>
        <taxon>Scytonemataceae</taxon>
        <taxon>Brasilonema</taxon>
        <taxon>Bromeliae group (in: Brasilonema)</taxon>
    </lineage>
</organism>
<evidence type="ECO:0000256" key="5">
    <source>
        <dbReference type="ARBA" id="ARBA00023012"/>
    </source>
</evidence>
<evidence type="ECO:0000256" key="3">
    <source>
        <dbReference type="ARBA" id="ARBA00022553"/>
    </source>
</evidence>
<dbReference type="InterPro" id="IPR003661">
    <property type="entry name" value="HisK_dim/P_dom"/>
</dbReference>
<proteinExistence type="predicted"/>
<dbReference type="InterPro" id="IPR036890">
    <property type="entry name" value="HATPase_C_sf"/>
</dbReference>
<evidence type="ECO:0000256" key="2">
    <source>
        <dbReference type="ARBA" id="ARBA00012438"/>
    </source>
</evidence>
<evidence type="ECO:0000313" key="9">
    <source>
        <dbReference type="Proteomes" id="UP000503129"/>
    </source>
</evidence>
<dbReference type="AlphaFoldDB" id="A0A856MPZ2"/>
<dbReference type="SMART" id="SM00388">
    <property type="entry name" value="HisKA"/>
    <property type="match status" value="1"/>
</dbReference>
<feature type="transmembrane region" description="Helical" evidence="6">
    <location>
        <begin position="20"/>
        <end position="46"/>
    </location>
</feature>
<feature type="transmembrane region" description="Helical" evidence="6">
    <location>
        <begin position="84"/>
        <end position="105"/>
    </location>
</feature>
<feature type="transmembrane region" description="Helical" evidence="6">
    <location>
        <begin position="58"/>
        <end position="78"/>
    </location>
</feature>
<dbReference type="Pfam" id="PF02518">
    <property type="entry name" value="HATPase_c"/>
    <property type="match status" value="1"/>
</dbReference>
<accession>A0A856MPZ2</accession>
<evidence type="ECO:0000313" key="8">
    <source>
        <dbReference type="EMBL" id="QDL12180.1"/>
    </source>
</evidence>
<keyword evidence="6" id="KW-1133">Transmembrane helix</keyword>
<sequence length="354" mass="39304">MSVLKLVSHKDNPRLRTSWIIIGLFTIVVLLEFSTPPDYVFGYLYIGPIMIANARLSRMATLQLTLVACVLTILNVWVPSLSLVRASTIASRLIAVLALVVTGVLSDTRSVTPLAYRNRLYQEALLKQQAKLHAQNKLASVREDFASTLTHDLKTPLLGALETLQAFERENFGPVVPAQKKVLTTMIKSHQTSLQMVETLLDVYRNDMEGLKLQLAPINLVEIAEDVAITLTELASSRRVHISCNYGESDFRKFLWVHGDPLQLQRVFTNLLTNAINHSPRGGKVEVVLEGGSSYQTAKVIDTGAGIKPEELPNLFKRFYQGHSDRPSLPRGVFPKPLSPNLRFGATKLRLVGA</sequence>
<dbReference type="InterPro" id="IPR003594">
    <property type="entry name" value="HATPase_dom"/>
</dbReference>
<name>A0A856MPZ2_9CYAN</name>
<dbReference type="SUPFAM" id="SSF55874">
    <property type="entry name" value="ATPase domain of HSP90 chaperone/DNA topoisomerase II/histidine kinase"/>
    <property type="match status" value="1"/>
</dbReference>
<reference evidence="8 9" key="1">
    <citation type="submission" date="2018-06" db="EMBL/GenBank/DDBJ databases">
        <title>Comparative genomics of Brasilonema spp. strains.</title>
        <authorList>
            <person name="Alvarenga D.O."/>
            <person name="Fiore M.F."/>
            <person name="Varani A.M."/>
        </authorList>
    </citation>
    <scope>NUCLEOTIDE SEQUENCE [LARGE SCALE GENOMIC DNA]</scope>
    <source>
        <strain evidence="8 9">CENA114</strain>
    </source>
</reference>
<keyword evidence="6" id="KW-0812">Transmembrane</keyword>
<dbReference type="CDD" id="cd00075">
    <property type="entry name" value="HATPase"/>
    <property type="match status" value="1"/>
</dbReference>
<protein>
    <recommendedName>
        <fullName evidence="2">histidine kinase</fullName>
        <ecNumber evidence="2">2.7.13.3</ecNumber>
    </recommendedName>
</protein>
<evidence type="ECO:0000256" key="1">
    <source>
        <dbReference type="ARBA" id="ARBA00000085"/>
    </source>
</evidence>
<dbReference type="SMART" id="SM00387">
    <property type="entry name" value="HATPase_c"/>
    <property type="match status" value="1"/>
</dbReference>
<keyword evidence="3" id="KW-0597">Phosphoprotein</keyword>
<dbReference type="GO" id="GO:0000155">
    <property type="term" value="F:phosphorelay sensor kinase activity"/>
    <property type="evidence" value="ECO:0007669"/>
    <property type="project" value="InterPro"/>
</dbReference>